<gene>
    <name evidence="1" type="ORF">EV702DRAFT_931378</name>
</gene>
<feature type="non-terminal residue" evidence="1">
    <location>
        <position position="166"/>
    </location>
</feature>
<evidence type="ECO:0000313" key="1">
    <source>
        <dbReference type="EMBL" id="KAG1775698.1"/>
    </source>
</evidence>
<comment type="caution">
    <text evidence="1">The sequence shown here is derived from an EMBL/GenBank/DDBJ whole genome shotgun (WGS) entry which is preliminary data.</text>
</comment>
<dbReference type="AlphaFoldDB" id="A0A9P7D1H4"/>
<protein>
    <submittedName>
        <fullName evidence="1">Uncharacterized protein</fullName>
    </submittedName>
</protein>
<accession>A0A9P7D1H4</accession>
<keyword evidence="2" id="KW-1185">Reference proteome</keyword>
<sequence length="166" mass="18344">MSSEHAGWHFGASSTTTKQLEDFSIEEMAQVMETSTPALWNFLGGLLGEYRKLPLMVHEKGDRDAHNSTSDVPMSVDDSYWDQVEAIDLEGFINGLTSENGSMGLKADRCELRSAAIISIKKVVILSIMMQSTNRKSNALQSILGIFLQSMHTPQHVVDTLAWIGI</sequence>
<organism evidence="1 2">
    <name type="scientific">Suillus placidus</name>
    <dbReference type="NCBI Taxonomy" id="48579"/>
    <lineage>
        <taxon>Eukaryota</taxon>
        <taxon>Fungi</taxon>
        <taxon>Dikarya</taxon>
        <taxon>Basidiomycota</taxon>
        <taxon>Agaricomycotina</taxon>
        <taxon>Agaricomycetes</taxon>
        <taxon>Agaricomycetidae</taxon>
        <taxon>Boletales</taxon>
        <taxon>Suillineae</taxon>
        <taxon>Suillaceae</taxon>
        <taxon>Suillus</taxon>
    </lineage>
</organism>
<dbReference type="EMBL" id="JABBWD010000032">
    <property type="protein sequence ID" value="KAG1775698.1"/>
    <property type="molecule type" value="Genomic_DNA"/>
</dbReference>
<evidence type="ECO:0000313" key="2">
    <source>
        <dbReference type="Proteomes" id="UP000714275"/>
    </source>
</evidence>
<proteinExistence type="predicted"/>
<name>A0A9P7D1H4_9AGAM</name>
<reference evidence="1" key="1">
    <citation type="journal article" date="2020" name="New Phytol.">
        <title>Comparative genomics reveals dynamic genome evolution in host specialist ectomycorrhizal fungi.</title>
        <authorList>
            <person name="Lofgren L.A."/>
            <person name="Nguyen N.H."/>
            <person name="Vilgalys R."/>
            <person name="Ruytinx J."/>
            <person name="Liao H.L."/>
            <person name="Branco S."/>
            <person name="Kuo A."/>
            <person name="LaButti K."/>
            <person name="Lipzen A."/>
            <person name="Andreopoulos W."/>
            <person name="Pangilinan J."/>
            <person name="Riley R."/>
            <person name="Hundley H."/>
            <person name="Na H."/>
            <person name="Barry K."/>
            <person name="Grigoriev I.V."/>
            <person name="Stajich J.E."/>
            <person name="Kennedy P.G."/>
        </authorList>
    </citation>
    <scope>NUCLEOTIDE SEQUENCE</scope>
    <source>
        <strain evidence="1">DOB743</strain>
    </source>
</reference>
<dbReference type="Proteomes" id="UP000714275">
    <property type="component" value="Unassembled WGS sequence"/>
</dbReference>
<dbReference type="OrthoDB" id="2677494at2759"/>